<evidence type="ECO:0000256" key="3">
    <source>
        <dbReference type="ARBA" id="ARBA00023015"/>
    </source>
</evidence>
<dbReference type="PANTHER" id="PTHR48111">
    <property type="entry name" value="REGULATOR OF RPOS"/>
    <property type="match status" value="1"/>
</dbReference>
<dbReference type="PANTHER" id="PTHR48111:SF4">
    <property type="entry name" value="DNA-BINDING DUAL TRANSCRIPTIONAL REGULATOR OMPR"/>
    <property type="match status" value="1"/>
</dbReference>
<accession>A0A1W6L6J9</accession>
<dbReference type="InterPro" id="IPR016032">
    <property type="entry name" value="Sig_transdc_resp-reg_C-effctor"/>
</dbReference>
<dbReference type="Pfam" id="PF00486">
    <property type="entry name" value="Trans_reg_C"/>
    <property type="match status" value="1"/>
</dbReference>
<dbReference type="GO" id="GO:0000976">
    <property type="term" value="F:transcription cis-regulatory region binding"/>
    <property type="evidence" value="ECO:0007669"/>
    <property type="project" value="TreeGrafter"/>
</dbReference>
<dbReference type="STRING" id="946333.A4W93_08135"/>
<dbReference type="Gene3D" id="3.40.50.2300">
    <property type="match status" value="1"/>
</dbReference>
<dbReference type="InterPro" id="IPR011006">
    <property type="entry name" value="CheY-like_superfamily"/>
</dbReference>
<dbReference type="GO" id="GO:0000156">
    <property type="term" value="F:phosphorelay response regulator activity"/>
    <property type="evidence" value="ECO:0007669"/>
    <property type="project" value="TreeGrafter"/>
</dbReference>
<dbReference type="GO" id="GO:0006355">
    <property type="term" value="P:regulation of DNA-templated transcription"/>
    <property type="evidence" value="ECO:0007669"/>
    <property type="project" value="InterPro"/>
</dbReference>
<keyword evidence="2" id="KW-0902">Two-component regulatory system</keyword>
<keyword evidence="7" id="KW-1185">Reference proteome</keyword>
<dbReference type="Gene3D" id="6.10.250.690">
    <property type="match status" value="1"/>
</dbReference>
<keyword evidence="1" id="KW-0597">Phosphoprotein</keyword>
<dbReference type="Gene3D" id="1.10.10.10">
    <property type="entry name" value="Winged helix-like DNA-binding domain superfamily/Winged helix DNA-binding domain"/>
    <property type="match status" value="1"/>
</dbReference>
<dbReference type="SMART" id="SM00448">
    <property type="entry name" value="REC"/>
    <property type="match status" value="1"/>
</dbReference>
<evidence type="ECO:0000256" key="5">
    <source>
        <dbReference type="ARBA" id="ARBA00023163"/>
    </source>
</evidence>
<proteinExistence type="predicted"/>
<evidence type="ECO:0000313" key="7">
    <source>
        <dbReference type="Proteomes" id="UP000193427"/>
    </source>
</evidence>
<evidence type="ECO:0000256" key="4">
    <source>
        <dbReference type="ARBA" id="ARBA00023125"/>
    </source>
</evidence>
<dbReference type="SMART" id="SM00862">
    <property type="entry name" value="Trans_reg_C"/>
    <property type="match status" value="1"/>
</dbReference>
<dbReference type="Proteomes" id="UP000193427">
    <property type="component" value="Chromosome"/>
</dbReference>
<dbReference type="SUPFAM" id="SSF46894">
    <property type="entry name" value="C-terminal effector domain of the bipartite response regulators"/>
    <property type="match status" value="1"/>
</dbReference>
<dbReference type="GO" id="GO:0032993">
    <property type="term" value="C:protein-DNA complex"/>
    <property type="evidence" value="ECO:0007669"/>
    <property type="project" value="TreeGrafter"/>
</dbReference>
<keyword evidence="3" id="KW-0805">Transcription regulation</keyword>
<protein>
    <submittedName>
        <fullName evidence="6">DNA-binding response regulator</fullName>
    </submittedName>
</protein>
<dbReference type="PROSITE" id="PS50110">
    <property type="entry name" value="RESPONSE_REGULATORY"/>
    <property type="match status" value="1"/>
</dbReference>
<dbReference type="InterPro" id="IPR001867">
    <property type="entry name" value="OmpR/PhoB-type_DNA-bd"/>
</dbReference>
<keyword evidence="4 6" id="KW-0238">DNA-binding</keyword>
<gene>
    <name evidence="6" type="ORF">A4W93_08135</name>
</gene>
<dbReference type="PROSITE" id="PS51755">
    <property type="entry name" value="OMPR_PHOB"/>
    <property type="match status" value="1"/>
</dbReference>
<dbReference type="Pfam" id="PF00072">
    <property type="entry name" value="Response_reg"/>
    <property type="match status" value="1"/>
</dbReference>
<organism evidence="6 7">
    <name type="scientific">Piscinibacter gummiphilus</name>
    <dbReference type="NCBI Taxonomy" id="946333"/>
    <lineage>
        <taxon>Bacteria</taxon>
        <taxon>Pseudomonadati</taxon>
        <taxon>Pseudomonadota</taxon>
        <taxon>Betaproteobacteria</taxon>
        <taxon>Burkholderiales</taxon>
        <taxon>Sphaerotilaceae</taxon>
        <taxon>Piscinibacter</taxon>
    </lineage>
</organism>
<dbReference type="GO" id="GO:0005829">
    <property type="term" value="C:cytosol"/>
    <property type="evidence" value="ECO:0007669"/>
    <property type="project" value="TreeGrafter"/>
</dbReference>
<dbReference type="CDD" id="cd00383">
    <property type="entry name" value="trans_reg_C"/>
    <property type="match status" value="1"/>
</dbReference>
<name>A0A1W6L6J9_9BURK</name>
<dbReference type="RefSeq" id="WP_085750153.1">
    <property type="nucleotide sequence ID" value="NZ_BSPR01000008.1"/>
</dbReference>
<dbReference type="InterPro" id="IPR036388">
    <property type="entry name" value="WH-like_DNA-bd_sf"/>
</dbReference>
<dbReference type="InterPro" id="IPR001789">
    <property type="entry name" value="Sig_transdc_resp-reg_receiver"/>
</dbReference>
<keyword evidence="5" id="KW-0804">Transcription</keyword>
<dbReference type="AlphaFoldDB" id="A0A1W6L6J9"/>
<reference evidence="6 7" key="1">
    <citation type="submission" date="2016-04" db="EMBL/GenBank/DDBJ databases">
        <title>Complete genome sequence of natural rubber-degrading, novel Gram-negative bacterium, Rhizobacter gummiphilus strain NS21.</title>
        <authorList>
            <person name="Tabata M."/>
            <person name="Kasai D."/>
            <person name="Fukuda M."/>
        </authorList>
    </citation>
    <scope>NUCLEOTIDE SEQUENCE [LARGE SCALE GENOMIC DNA]</scope>
    <source>
        <strain evidence="6 7">NS21</strain>
    </source>
</reference>
<dbReference type="SUPFAM" id="SSF52172">
    <property type="entry name" value="CheY-like"/>
    <property type="match status" value="1"/>
</dbReference>
<dbReference type="KEGG" id="rgu:A4W93_08135"/>
<evidence type="ECO:0000256" key="2">
    <source>
        <dbReference type="ARBA" id="ARBA00023012"/>
    </source>
</evidence>
<dbReference type="InterPro" id="IPR039420">
    <property type="entry name" value="WalR-like"/>
</dbReference>
<evidence type="ECO:0000256" key="1">
    <source>
        <dbReference type="ARBA" id="ARBA00022553"/>
    </source>
</evidence>
<sequence length="246" mass="26605">MRIHGVGASPVSRCLLVDDDTALLDAVAPYLGGFGFAVTAVETGAAMRQAVMAQEFDVVVLDVLLPDDNGLELCRWLRRTHTTPLVMLTAQGDPFSRVVGLEMGADDFVPKPFEPRELVARLNAVLRRVSREGGATAGTVPARSERFAGWSFDRLSRVLVSPSDEVVPLSNAEYRLMTVFADHAGQVLSRERLVELTTSPGADVNARSVDLMVFRLRRKLSSGPADRPLIRTVRGAGYLFDGGAGP</sequence>
<dbReference type="EMBL" id="CP015118">
    <property type="protein sequence ID" value="ARN19883.1"/>
    <property type="molecule type" value="Genomic_DNA"/>
</dbReference>
<evidence type="ECO:0000313" key="6">
    <source>
        <dbReference type="EMBL" id="ARN19883.1"/>
    </source>
</evidence>